<evidence type="ECO:0000313" key="2">
    <source>
        <dbReference type="Proteomes" id="UP000326994"/>
    </source>
</evidence>
<reference evidence="1 2" key="1">
    <citation type="submission" date="2019-08" db="EMBL/GenBank/DDBJ databases">
        <title>Ulvibacter marinistellae sp. nov., isolated from a starfish, Patiria pectinifera.</title>
        <authorList>
            <person name="Kawano K."/>
            <person name="Ushijima N."/>
            <person name="Kihara M."/>
            <person name="Itoh H."/>
        </authorList>
    </citation>
    <scope>NUCLEOTIDE SEQUENCE [LARGE SCALE GENOMIC DNA]</scope>
    <source>
        <strain evidence="1 2">KK4</strain>
    </source>
</reference>
<accession>A0A5J4FXJ1</accession>
<protein>
    <submittedName>
        <fullName evidence="1">Uncharacterized protein</fullName>
    </submittedName>
</protein>
<dbReference type="RefSeq" id="WP_151893818.1">
    <property type="nucleotide sequence ID" value="NZ_BKCF01000002.1"/>
</dbReference>
<keyword evidence="2" id="KW-1185">Reference proteome</keyword>
<dbReference type="EMBL" id="BKCF01000002">
    <property type="protein sequence ID" value="GEQ85872.1"/>
    <property type="molecule type" value="Genomic_DNA"/>
</dbReference>
<dbReference type="Proteomes" id="UP000326994">
    <property type="component" value="Unassembled WGS sequence"/>
</dbReference>
<evidence type="ECO:0000313" key="1">
    <source>
        <dbReference type="EMBL" id="GEQ85872.1"/>
    </source>
</evidence>
<sequence length="267" mass="30360">MKKILLVAGIAMAFTACKNETKENINANDIVINDTIKVDKSFPASVAGVMKAHGGFEQWNKMNNLCFEIDKNGGVEAHTTSLKDRKAKIEHKDWTIGFDGNDAWLLENEKGSYEGNARFYHNLMFYFYAMPFVLADDGITYTDLPETEIDGEKYKGIKISYGTDVGDSPKDEYALYFDPSTNQMVWLGYTVTYNQGEKSDKWSFIKYDKWQKVNGLMLPEKLTWYNVENGLPTSERKDMLFSKVTATETILENKIFARPQGAIVVPK</sequence>
<organism evidence="1 2">
    <name type="scientific">Patiriisocius marinistellae</name>
    <dbReference type="NCBI Taxonomy" id="2494560"/>
    <lineage>
        <taxon>Bacteria</taxon>
        <taxon>Pseudomonadati</taxon>
        <taxon>Bacteroidota</taxon>
        <taxon>Flavobacteriia</taxon>
        <taxon>Flavobacteriales</taxon>
        <taxon>Flavobacteriaceae</taxon>
        <taxon>Patiriisocius</taxon>
    </lineage>
</organism>
<comment type="caution">
    <text evidence="1">The sequence shown here is derived from an EMBL/GenBank/DDBJ whole genome shotgun (WGS) entry which is preliminary data.</text>
</comment>
<dbReference type="PROSITE" id="PS51257">
    <property type="entry name" value="PROKAR_LIPOPROTEIN"/>
    <property type="match status" value="1"/>
</dbReference>
<dbReference type="InterPro" id="IPR045444">
    <property type="entry name" value="DUF6503"/>
</dbReference>
<dbReference type="OrthoDB" id="282859at2"/>
<proteinExistence type="predicted"/>
<dbReference type="Pfam" id="PF20113">
    <property type="entry name" value="DUF6503"/>
    <property type="match status" value="1"/>
</dbReference>
<gene>
    <name evidence="1" type="ORF">ULMS_13800</name>
</gene>
<dbReference type="AlphaFoldDB" id="A0A5J4FXJ1"/>
<name>A0A5J4FXJ1_9FLAO</name>